<dbReference type="PIRSF" id="PIRSF028774">
    <property type="entry name" value="UCP028774"/>
    <property type="match status" value="1"/>
</dbReference>
<keyword evidence="2" id="KW-0698">rRNA processing</keyword>
<keyword evidence="5 7" id="KW-0949">S-adenosyl-L-methionine</keyword>
<dbReference type="Gene3D" id="3.40.50.150">
    <property type="entry name" value="Vaccinia Virus protein VP39"/>
    <property type="match status" value="1"/>
</dbReference>
<evidence type="ECO:0000313" key="12">
    <source>
        <dbReference type="Proteomes" id="UP000501991"/>
    </source>
</evidence>
<evidence type="ECO:0000256" key="2">
    <source>
        <dbReference type="ARBA" id="ARBA00022552"/>
    </source>
</evidence>
<dbReference type="KEGG" id="azq:G3580_14415"/>
<dbReference type="PANTHER" id="PTHR37524">
    <property type="entry name" value="RIBOSOMAL RNA LARGE SUBUNIT METHYLTRANSFERASE M"/>
    <property type="match status" value="1"/>
</dbReference>
<dbReference type="InterPro" id="IPR040739">
    <property type="entry name" value="RlmM_FDX"/>
</dbReference>
<feature type="domain" description="Ribosomal RNA methyltransferase FtsJ" evidence="8">
    <location>
        <begin position="191"/>
        <end position="284"/>
    </location>
</feature>
<name>A0A6C1B8N8_9RHOO</name>
<dbReference type="InterPro" id="IPR029063">
    <property type="entry name" value="SAM-dependent_MTases_sf"/>
</dbReference>
<feature type="binding site" evidence="7">
    <location>
        <position position="281"/>
    </location>
    <ligand>
        <name>S-adenosyl-L-methionine</name>
        <dbReference type="ChEBI" id="CHEBI:59789"/>
    </ligand>
</feature>
<feature type="binding site" evidence="7">
    <location>
        <position position="265"/>
    </location>
    <ligand>
        <name>S-adenosyl-L-methionine</name>
        <dbReference type="ChEBI" id="CHEBI:59789"/>
    </ligand>
</feature>
<accession>A0A6C1B8N8</accession>
<dbReference type="Gene3D" id="3.30.70.2810">
    <property type="match status" value="1"/>
</dbReference>
<dbReference type="InterPro" id="IPR002877">
    <property type="entry name" value="RNA_MeTrfase_FtsJ_dom"/>
</dbReference>
<feature type="binding site" evidence="7">
    <location>
        <begin position="226"/>
        <end position="229"/>
    </location>
    <ligand>
        <name>S-adenosyl-L-methionine</name>
        <dbReference type="ChEBI" id="CHEBI:59789"/>
    </ligand>
</feature>
<dbReference type="Gene3D" id="3.30.2300.20">
    <property type="match status" value="1"/>
</dbReference>
<keyword evidence="4 11" id="KW-0808">Transferase</keyword>
<feature type="active site" description="Proton acceptor" evidence="6">
    <location>
        <position position="310"/>
    </location>
</feature>
<evidence type="ECO:0000313" key="11">
    <source>
        <dbReference type="EMBL" id="QID18710.1"/>
    </source>
</evidence>
<feature type="domain" description="RlmM ferredoxin-like" evidence="9">
    <location>
        <begin position="9"/>
        <end position="76"/>
    </location>
</feature>
<dbReference type="GO" id="GO:0006364">
    <property type="term" value="P:rRNA processing"/>
    <property type="evidence" value="ECO:0007669"/>
    <property type="project" value="UniProtKB-KW"/>
</dbReference>
<evidence type="ECO:0000256" key="3">
    <source>
        <dbReference type="ARBA" id="ARBA00022603"/>
    </source>
</evidence>
<dbReference type="EMBL" id="CP048836">
    <property type="protein sequence ID" value="QID18710.1"/>
    <property type="molecule type" value="Genomic_DNA"/>
</dbReference>
<dbReference type="Pfam" id="PF18125">
    <property type="entry name" value="RlmM_FDX"/>
    <property type="match status" value="1"/>
</dbReference>
<dbReference type="NCBIfam" id="NF008734">
    <property type="entry name" value="PRK11760.1"/>
    <property type="match status" value="1"/>
</dbReference>
<evidence type="ECO:0000256" key="5">
    <source>
        <dbReference type="ARBA" id="ARBA00022691"/>
    </source>
</evidence>
<dbReference type="RefSeq" id="WP_173766628.1">
    <property type="nucleotide sequence ID" value="NZ_CP048836.1"/>
</dbReference>
<dbReference type="GO" id="GO:0008168">
    <property type="term" value="F:methyltransferase activity"/>
    <property type="evidence" value="ECO:0007669"/>
    <property type="project" value="UniProtKB-KW"/>
</dbReference>
<feature type="domain" description="Ribosomal RNA large subunit methyltransferase M THUMP-like" evidence="10">
    <location>
        <begin position="90"/>
        <end position="167"/>
    </location>
</feature>
<evidence type="ECO:0000259" key="10">
    <source>
        <dbReference type="Pfam" id="PF21239"/>
    </source>
</evidence>
<evidence type="ECO:0000259" key="9">
    <source>
        <dbReference type="Pfam" id="PF18125"/>
    </source>
</evidence>
<evidence type="ECO:0000256" key="6">
    <source>
        <dbReference type="PIRSR" id="PIRSR028774-1"/>
    </source>
</evidence>
<keyword evidence="12" id="KW-1185">Reference proteome</keyword>
<dbReference type="SUPFAM" id="SSF53335">
    <property type="entry name" value="S-adenosyl-L-methionine-dependent methyltransferases"/>
    <property type="match status" value="1"/>
</dbReference>
<reference evidence="11 12" key="1">
    <citation type="submission" date="2020-02" db="EMBL/GenBank/DDBJ databases">
        <title>Nitrogenibacter mangrovi gen. nov., sp. nov. isolated from mangrove sediment, a denitrifying betaproteobacterium.</title>
        <authorList>
            <person name="Liao H."/>
            <person name="Tian Y."/>
        </authorList>
    </citation>
    <scope>NUCLEOTIDE SEQUENCE [LARGE SCALE GENOMIC DNA]</scope>
    <source>
        <strain evidence="11 12">M9-3-2</strain>
    </source>
</reference>
<feature type="binding site" evidence="7">
    <location>
        <position position="193"/>
    </location>
    <ligand>
        <name>S-adenosyl-L-methionine</name>
        <dbReference type="ChEBI" id="CHEBI:59789"/>
    </ligand>
</feature>
<protein>
    <submittedName>
        <fullName evidence="11">23S rRNA (Cytidine(2498)-2'-O)-methyltransferase RlmM</fullName>
        <ecNumber evidence="11">2.1.1.186</ecNumber>
    </submittedName>
</protein>
<dbReference type="AlphaFoldDB" id="A0A6C1B8N8"/>
<sequence length="360" mass="40499">MSRFTSAQAMLFQCRAGFEHDLAQELAALCQRHEIVGRTTFEANAGYIVLHFDDVIDWGDAQKTLSSARLCFARQAWPVVGHVDALPERDRVTPIVDQLARGRTAVADVCLEYPDTNSGKTRSGFCKRFEAPLRAGLEAAGLLKPALRKAPTLYLFFPDAESVWLGLCEPRHASPWPMGIARLRMPREAPSRSTLKLAEAFLALLDHEERDRWLRAGGKAVDLGAAPGGWSWQLAQHGLRVTAIDNGPMDPALLAEGMVTHVRADGFVWRPKGSVDWLVCDMVEQPTRIATLMADWFLQKKCRHAIFNLKLPMKKRHAALRQCIDIIRSRLKGIPITLRFAHLYHDREEVTGYLCRQDTR</sequence>
<dbReference type="GO" id="GO:0032259">
    <property type="term" value="P:methylation"/>
    <property type="evidence" value="ECO:0007669"/>
    <property type="project" value="UniProtKB-KW"/>
</dbReference>
<dbReference type="InterPro" id="IPR011224">
    <property type="entry name" value="rRNA_MeTrfase_M"/>
</dbReference>
<dbReference type="Proteomes" id="UP000501991">
    <property type="component" value="Chromosome"/>
</dbReference>
<keyword evidence="3 11" id="KW-0489">Methyltransferase</keyword>
<keyword evidence="1" id="KW-0963">Cytoplasm</keyword>
<proteinExistence type="predicted"/>
<dbReference type="Pfam" id="PF21239">
    <property type="entry name" value="RLMM_N"/>
    <property type="match status" value="1"/>
</dbReference>
<evidence type="ECO:0000256" key="7">
    <source>
        <dbReference type="PIRSR" id="PIRSR028774-2"/>
    </source>
</evidence>
<evidence type="ECO:0000256" key="4">
    <source>
        <dbReference type="ARBA" id="ARBA00022679"/>
    </source>
</evidence>
<dbReference type="EC" id="2.1.1.186" evidence="11"/>
<gene>
    <name evidence="11" type="primary">rlmM</name>
    <name evidence="11" type="ORF">G3580_14415</name>
</gene>
<feature type="binding site" evidence="7">
    <location>
        <position position="245"/>
    </location>
    <ligand>
        <name>S-adenosyl-L-methionine</name>
        <dbReference type="ChEBI" id="CHEBI:59789"/>
    </ligand>
</feature>
<dbReference type="PANTHER" id="PTHR37524:SF2">
    <property type="entry name" value="RIBOSOMAL RNA METHYLTRANSFERASE FTSJ DOMAIN-CONTAINING PROTEIN"/>
    <property type="match status" value="1"/>
</dbReference>
<organism evidence="11 12">
    <name type="scientific">Nitrogeniibacter mangrovi</name>
    <dbReference type="NCBI Taxonomy" id="2016596"/>
    <lineage>
        <taxon>Bacteria</taxon>
        <taxon>Pseudomonadati</taxon>
        <taxon>Pseudomonadota</taxon>
        <taxon>Betaproteobacteria</taxon>
        <taxon>Rhodocyclales</taxon>
        <taxon>Zoogloeaceae</taxon>
        <taxon>Nitrogeniibacter</taxon>
    </lineage>
</organism>
<dbReference type="Pfam" id="PF01728">
    <property type="entry name" value="FtsJ"/>
    <property type="match status" value="1"/>
</dbReference>
<evidence type="ECO:0000256" key="1">
    <source>
        <dbReference type="ARBA" id="ARBA00022490"/>
    </source>
</evidence>
<dbReference type="InterPro" id="IPR048646">
    <property type="entry name" value="RlmM_THUMP-like"/>
</dbReference>
<evidence type="ECO:0000259" key="8">
    <source>
        <dbReference type="Pfam" id="PF01728"/>
    </source>
</evidence>